<organism evidence="3 5">
    <name type="scientific">Bordetella bronchialis</name>
    <dbReference type="NCBI Taxonomy" id="463025"/>
    <lineage>
        <taxon>Bacteria</taxon>
        <taxon>Pseudomonadati</taxon>
        <taxon>Pseudomonadota</taxon>
        <taxon>Betaproteobacteria</taxon>
        <taxon>Burkholderiales</taxon>
        <taxon>Alcaligenaceae</taxon>
        <taxon>Bordetella</taxon>
    </lineage>
</organism>
<gene>
    <name evidence="2" type="ORF">BAU06_22955</name>
    <name evidence="3" type="ORF">BAU08_23510</name>
</gene>
<evidence type="ECO:0000313" key="4">
    <source>
        <dbReference type="Proteomes" id="UP000091897"/>
    </source>
</evidence>
<proteinExistence type="predicted"/>
<keyword evidence="1" id="KW-1133">Transmembrane helix</keyword>
<reference evidence="4 5" key="1">
    <citation type="submission" date="2016-06" db="EMBL/GenBank/DDBJ databases">
        <title>Complete genome sequences of Bordetella bronchialis and Bordetella flabilis.</title>
        <authorList>
            <person name="LiPuma J.J."/>
            <person name="Spilker T."/>
        </authorList>
    </citation>
    <scope>NUCLEOTIDE SEQUENCE [LARGE SCALE GENOMIC DNA]</scope>
    <source>
        <strain evidence="3 5">AU17976</strain>
        <strain evidence="2 4">AU3182</strain>
    </source>
</reference>
<protein>
    <submittedName>
        <fullName evidence="3">Uncharacterized protein</fullName>
    </submittedName>
</protein>
<dbReference type="KEGG" id="bbro:BAU06_22955"/>
<accession>A0A193FND6</accession>
<evidence type="ECO:0000313" key="2">
    <source>
        <dbReference type="EMBL" id="ANN68778.1"/>
    </source>
</evidence>
<feature type="transmembrane region" description="Helical" evidence="1">
    <location>
        <begin position="35"/>
        <end position="54"/>
    </location>
</feature>
<keyword evidence="4" id="KW-1185">Reference proteome</keyword>
<evidence type="ECO:0000313" key="3">
    <source>
        <dbReference type="EMBL" id="ANN73923.1"/>
    </source>
</evidence>
<sequence>MLLPVMLQGLSILVVVGAACLALRHLLRGGWAGRIYSGIMLACLVLGVAGIATAPPDDSVHSQFAWGLWLVLLSVAGVTLPGLGALCLRVAAPGRRMRALCARLRRRS</sequence>
<dbReference type="RefSeq" id="WP_066356071.1">
    <property type="nucleotide sequence ID" value="NZ_CBCSFJ010000004.1"/>
</dbReference>
<keyword evidence="1" id="KW-0472">Membrane</keyword>
<name>A0A193FND6_9BORD</name>
<dbReference type="AlphaFoldDB" id="A0A193FND6"/>
<dbReference type="EMBL" id="CP016171">
    <property type="protein sequence ID" value="ANN73923.1"/>
    <property type="molecule type" value="Genomic_DNA"/>
</dbReference>
<feature type="transmembrane region" description="Helical" evidence="1">
    <location>
        <begin position="6"/>
        <end position="23"/>
    </location>
</feature>
<feature type="transmembrane region" description="Helical" evidence="1">
    <location>
        <begin position="66"/>
        <end position="88"/>
    </location>
</feature>
<evidence type="ECO:0000313" key="5">
    <source>
        <dbReference type="Proteomes" id="UP000092213"/>
    </source>
</evidence>
<evidence type="ECO:0000256" key="1">
    <source>
        <dbReference type="SAM" id="Phobius"/>
    </source>
</evidence>
<dbReference type="Proteomes" id="UP000091897">
    <property type="component" value="Chromosome"/>
</dbReference>
<dbReference type="EMBL" id="CP016170">
    <property type="protein sequence ID" value="ANN68778.1"/>
    <property type="molecule type" value="Genomic_DNA"/>
</dbReference>
<dbReference type="Proteomes" id="UP000092213">
    <property type="component" value="Chromosome"/>
</dbReference>
<keyword evidence="1" id="KW-0812">Transmembrane</keyword>